<name>A0A2S0UN95_9RHOB</name>
<gene>
    <name evidence="2" type="ORF">HYN69_12890</name>
</gene>
<dbReference type="OrthoDB" id="9800236at2"/>
<proteinExistence type="predicted"/>
<feature type="domain" description="NYN" evidence="1">
    <location>
        <begin position="3"/>
        <end position="166"/>
    </location>
</feature>
<evidence type="ECO:0000313" key="3">
    <source>
        <dbReference type="Proteomes" id="UP000244496"/>
    </source>
</evidence>
<dbReference type="Pfam" id="PF01936">
    <property type="entry name" value="NYN"/>
    <property type="match status" value="1"/>
</dbReference>
<keyword evidence="3" id="KW-1185">Reference proteome</keyword>
<dbReference type="RefSeq" id="WP_108436101.1">
    <property type="nucleotide sequence ID" value="NZ_CP028918.1"/>
</dbReference>
<dbReference type="EMBL" id="CP028918">
    <property type="protein sequence ID" value="AWB49284.1"/>
    <property type="molecule type" value="Genomic_DNA"/>
</dbReference>
<dbReference type="Proteomes" id="UP000244496">
    <property type="component" value="Chromosome"/>
</dbReference>
<dbReference type="AlphaFoldDB" id="A0A2S0UN95"/>
<dbReference type="InterPro" id="IPR021139">
    <property type="entry name" value="NYN"/>
</dbReference>
<dbReference type="KEGG" id="geh:HYN69_12890"/>
<dbReference type="Gene3D" id="3.40.50.1010">
    <property type="entry name" value="5'-nuclease"/>
    <property type="match status" value="1"/>
</dbReference>
<evidence type="ECO:0000259" key="1">
    <source>
        <dbReference type="Pfam" id="PF01936"/>
    </source>
</evidence>
<protein>
    <submittedName>
        <fullName evidence="2">NYN domain-containing protein</fullName>
    </submittedName>
</protein>
<sequence>MQTAVFVDAGYLYAQASVLLAGSKQPRATLLLDIDQTIAQLKELCRAIAPESRLLRIYWYDGLQRSARMTAEQEQVASASYTKLRLGVVNSKGEQKGVDSLIVTDLIDLARNRAITNAVLVSGDEDIRIGVQIAQTFGVQVHLLGIKPARGSQSPDLIQEADTHHEFDESVISRLLTIKPASNEGETHVTPTATAEATLTSPDQTSLADQAIAETLDSFDPDKLASALRAFKAGAGSIPPELDRPALGRLKSLQGSDLTPSERSAYRDKFRARLQSM</sequence>
<reference evidence="2 3" key="1">
    <citation type="submission" date="2018-04" db="EMBL/GenBank/DDBJ databases">
        <title>Genome sequencing of Gemmobacter.</title>
        <authorList>
            <person name="Yi H."/>
            <person name="Baek M.-G."/>
        </authorList>
    </citation>
    <scope>NUCLEOTIDE SEQUENCE [LARGE SCALE GENOMIC DNA]</scope>
    <source>
        <strain evidence="2 3">HYN0069</strain>
    </source>
</reference>
<evidence type="ECO:0000313" key="2">
    <source>
        <dbReference type="EMBL" id="AWB49284.1"/>
    </source>
</evidence>
<accession>A0A2S0UN95</accession>
<organism evidence="2 3">
    <name type="scientific">Paragemmobacter aquarius</name>
    <dbReference type="NCBI Taxonomy" id="2169400"/>
    <lineage>
        <taxon>Bacteria</taxon>
        <taxon>Pseudomonadati</taxon>
        <taxon>Pseudomonadota</taxon>
        <taxon>Alphaproteobacteria</taxon>
        <taxon>Rhodobacterales</taxon>
        <taxon>Paracoccaceae</taxon>
        <taxon>Paragemmobacter</taxon>
    </lineage>
</organism>
<dbReference type="GO" id="GO:0004540">
    <property type="term" value="F:RNA nuclease activity"/>
    <property type="evidence" value="ECO:0007669"/>
    <property type="project" value="InterPro"/>
</dbReference>